<dbReference type="AlphaFoldDB" id="A0A665UYX9"/>
<protein>
    <recommendedName>
        <fullName evidence="3">DDE Tnp4 domain-containing protein</fullName>
    </recommendedName>
</protein>
<dbReference type="OMA" id="SAYRHEK"/>
<organism evidence="1 2">
    <name type="scientific">Echeneis naucrates</name>
    <name type="common">Live sharksucker</name>
    <dbReference type="NCBI Taxonomy" id="173247"/>
    <lineage>
        <taxon>Eukaryota</taxon>
        <taxon>Metazoa</taxon>
        <taxon>Chordata</taxon>
        <taxon>Craniata</taxon>
        <taxon>Vertebrata</taxon>
        <taxon>Euteleostomi</taxon>
        <taxon>Actinopterygii</taxon>
        <taxon>Neopterygii</taxon>
        <taxon>Teleostei</taxon>
        <taxon>Neoteleostei</taxon>
        <taxon>Acanthomorphata</taxon>
        <taxon>Carangaria</taxon>
        <taxon>Carangiformes</taxon>
        <taxon>Echeneidae</taxon>
        <taxon>Echeneis</taxon>
    </lineage>
</organism>
<evidence type="ECO:0000313" key="1">
    <source>
        <dbReference type="Ensembl" id="ENSENLP00000024661.1"/>
    </source>
</evidence>
<proteinExistence type="predicted"/>
<accession>A0A665UYX9</accession>
<evidence type="ECO:0008006" key="3">
    <source>
        <dbReference type="Google" id="ProtNLM"/>
    </source>
</evidence>
<reference evidence="1" key="2">
    <citation type="submission" date="2025-08" db="UniProtKB">
        <authorList>
            <consortium name="Ensembl"/>
        </authorList>
    </citation>
    <scope>IDENTIFICATION</scope>
</reference>
<keyword evidence="2" id="KW-1185">Reference proteome</keyword>
<dbReference type="InParanoid" id="A0A665UYX9"/>
<reference evidence="1" key="3">
    <citation type="submission" date="2025-09" db="UniProtKB">
        <authorList>
            <consortium name="Ensembl"/>
        </authorList>
    </citation>
    <scope>IDENTIFICATION</scope>
</reference>
<dbReference type="Ensembl" id="ENSENLT00000025459.1">
    <property type="protein sequence ID" value="ENSENLP00000024661.1"/>
    <property type="gene ID" value="ENSENLG00000011152.1"/>
</dbReference>
<reference evidence="1" key="1">
    <citation type="submission" date="2021-04" db="EMBL/GenBank/DDBJ databases">
        <authorList>
            <consortium name="Wellcome Sanger Institute Data Sharing"/>
        </authorList>
    </citation>
    <scope>NUCLEOTIDE SEQUENCE [LARGE SCALE GENOMIC DNA]</scope>
</reference>
<evidence type="ECO:0000313" key="2">
    <source>
        <dbReference type="Proteomes" id="UP000472264"/>
    </source>
</evidence>
<dbReference type="Proteomes" id="UP000472264">
    <property type="component" value="Chromosome 19"/>
</dbReference>
<sequence>MAFPLPVWLAVQEELLGHGDSADCGAPCCFDDFDDEALFRMFHLTRPCIAFIADAIRIRMRTAGSEPSPLSVDAMVMLALNHYAHGVSSSEVLQRLGLSHTELAVVVISTVSEVIAGMTDQFISFPQTRDARADVALKAEKICGIPNVMGVLAPAHFKIRASAYRHEKSTFRSFVNCLGYSSVVSQIICDCDGNLLSVEHCCVGSTKEQEMWESSLKGREMENDLHGPYMVIGKIHQRLATTV</sequence>
<name>A0A665UYX9_ECHNA</name>